<evidence type="ECO:0000313" key="2">
    <source>
        <dbReference type="EMBL" id="MED6110982.1"/>
    </source>
</evidence>
<accession>A0ABU6QHG1</accession>
<feature type="compositionally biased region" description="Basic and acidic residues" evidence="1">
    <location>
        <begin position="85"/>
        <end position="97"/>
    </location>
</feature>
<gene>
    <name evidence="2" type="ORF">PIB30_048042</name>
</gene>
<feature type="compositionally biased region" description="Acidic residues" evidence="1">
    <location>
        <begin position="103"/>
        <end position="115"/>
    </location>
</feature>
<keyword evidence="3" id="KW-1185">Reference proteome</keyword>
<dbReference type="EMBL" id="JASCZI010000312">
    <property type="protein sequence ID" value="MED6110982.1"/>
    <property type="molecule type" value="Genomic_DNA"/>
</dbReference>
<evidence type="ECO:0000256" key="1">
    <source>
        <dbReference type="SAM" id="MobiDB-lite"/>
    </source>
</evidence>
<reference evidence="2 3" key="1">
    <citation type="journal article" date="2023" name="Plants (Basel)">
        <title>Bridging the Gap: Combining Genomics and Transcriptomics Approaches to Understand Stylosanthes scabra, an Orphan Legume from the Brazilian Caatinga.</title>
        <authorList>
            <person name="Ferreira-Neto J.R.C."/>
            <person name="da Silva M.D."/>
            <person name="Binneck E."/>
            <person name="de Melo N.F."/>
            <person name="da Silva R.H."/>
            <person name="de Melo A.L.T.M."/>
            <person name="Pandolfi V."/>
            <person name="Bustamante F.O."/>
            <person name="Brasileiro-Vidal A.C."/>
            <person name="Benko-Iseppon A.M."/>
        </authorList>
    </citation>
    <scope>NUCLEOTIDE SEQUENCE [LARGE SCALE GENOMIC DNA]</scope>
    <source>
        <tissue evidence="2">Leaves</tissue>
    </source>
</reference>
<dbReference type="Proteomes" id="UP001341840">
    <property type="component" value="Unassembled WGS sequence"/>
</dbReference>
<comment type="caution">
    <text evidence="2">The sequence shown here is derived from an EMBL/GenBank/DDBJ whole genome shotgun (WGS) entry which is preliminary data.</text>
</comment>
<protein>
    <submittedName>
        <fullName evidence="2">Uncharacterized protein</fullName>
    </submittedName>
</protein>
<name>A0ABU6QHG1_9FABA</name>
<feature type="compositionally biased region" description="Basic and acidic residues" evidence="1">
    <location>
        <begin position="116"/>
        <end position="127"/>
    </location>
</feature>
<proteinExistence type="predicted"/>
<organism evidence="2 3">
    <name type="scientific">Stylosanthes scabra</name>
    <dbReference type="NCBI Taxonomy" id="79078"/>
    <lineage>
        <taxon>Eukaryota</taxon>
        <taxon>Viridiplantae</taxon>
        <taxon>Streptophyta</taxon>
        <taxon>Embryophyta</taxon>
        <taxon>Tracheophyta</taxon>
        <taxon>Spermatophyta</taxon>
        <taxon>Magnoliopsida</taxon>
        <taxon>eudicotyledons</taxon>
        <taxon>Gunneridae</taxon>
        <taxon>Pentapetalae</taxon>
        <taxon>rosids</taxon>
        <taxon>fabids</taxon>
        <taxon>Fabales</taxon>
        <taxon>Fabaceae</taxon>
        <taxon>Papilionoideae</taxon>
        <taxon>50 kb inversion clade</taxon>
        <taxon>dalbergioids sensu lato</taxon>
        <taxon>Dalbergieae</taxon>
        <taxon>Pterocarpus clade</taxon>
        <taxon>Stylosanthes</taxon>
    </lineage>
</organism>
<evidence type="ECO:0000313" key="3">
    <source>
        <dbReference type="Proteomes" id="UP001341840"/>
    </source>
</evidence>
<sequence length="159" mass="17671">MEFGAATTTLPKKLLSDYNVAGKSTYDGVFAAPLKLRPPSLTARFKDYREIFDAGGVGGGSLGSSIPILQFLELNKERNKIDEVRRRGEKKKTEEATTRVGMGEDEEEEEEEETMVGERRERRRRDGGGMMAMAVGRDKGVRIRIFAYAPMDSLTLCAS</sequence>
<feature type="region of interest" description="Disordered" evidence="1">
    <location>
        <begin position="85"/>
        <end position="127"/>
    </location>
</feature>